<dbReference type="Proteomes" id="UP000187465">
    <property type="component" value="Unassembled WGS sequence"/>
</dbReference>
<sequence>MNNNRPITTIQVVAVVVSTIIGIGILSIPRYMAEAGDSGAPLVSASGIPVAFLGCWFTAAVCRKFPNETLFVFSRRLVGRSIADIFNVLISLFFAFSAGITMRQFGEVCVAVVFKKTPIEAVILLMLILAALSIRRNIVKFTYVHIFYLPFILLTVLSIILVAMKNVDALNLLPLTGNYITFSSFSKGTVTSAALYQGTFVITLLVPLMKKPQQVLKAGAAALFIIGFIYVMIVAATLGMFGAQETKLLAYPTLETARSISIGAGLLERFDALFITVWVISIFTTIFTNYYLAAYSLQQVFRYKDHRLVSSFSLPLIFVFSLLPRNIYQVYTFSSVTAIIGLIFLTLYPLLLWLIALIRQKGGLSNE</sequence>
<keyword evidence="7 8" id="KW-0472">Membrane</keyword>
<gene>
    <name evidence="9" type="ORF">BJP51_31775</name>
</gene>
<comment type="subcellular location">
    <subcellularLocation>
        <location evidence="1">Membrane</location>
        <topology evidence="1">Multi-pass membrane protein</topology>
    </subcellularLocation>
</comment>
<dbReference type="EMBL" id="MKQP01000071">
    <property type="protein sequence ID" value="OMD21906.1"/>
    <property type="molecule type" value="Genomic_DNA"/>
</dbReference>
<evidence type="ECO:0000256" key="3">
    <source>
        <dbReference type="ARBA" id="ARBA00022448"/>
    </source>
</evidence>
<feature type="transmembrane region" description="Helical" evidence="8">
    <location>
        <begin position="306"/>
        <end position="324"/>
    </location>
</feature>
<dbReference type="PANTHER" id="PTHR34975:SF2">
    <property type="entry name" value="SPORE GERMINATION PROTEIN A2"/>
    <property type="match status" value="1"/>
</dbReference>
<feature type="transmembrane region" description="Helical" evidence="8">
    <location>
        <begin position="220"/>
        <end position="243"/>
    </location>
</feature>
<feature type="transmembrane region" description="Helical" evidence="8">
    <location>
        <begin position="12"/>
        <end position="33"/>
    </location>
</feature>
<evidence type="ECO:0000256" key="1">
    <source>
        <dbReference type="ARBA" id="ARBA00004141"/>
    </source>
</evidence>
<dbReference type="PANTHER" id="PTHR34975">
    <property type="entry name" value="SPORE GERMINATION PROTEIN A2"/>
    <property type="match status" value="1"/>
</dbReference>
<dbReference type="InterPro" id="IPR004761">
    <property type="entry name" value="Spore_GerAB"/>
</dbReference>
<evidence type="ECO:0000313" key="9">
    <source>
        <dbReference type="EMBL" id="OMD21906.1"/>
    </source>
</evidence>
<keyword evidence="5 8" id="KW-0812">Transmembrane</keyword>
<feature type="transmembrane region" description="Helical" evidence="8">
    <location>
        <begin position="336"/>
        <end position="358"/>
    </location>
</feature>
<keyword evidence="6 8" id="KW-1133">Transmembrane helix</keyword>
<dbReference type="RefSeq" id="WP_036681452.1">
    <property type="nucleotide sequence ID" value="NZ_JARLKA010000062.1"/>
</dbReference>
<evidence type="ECO:0000256" key="8">
    <source>
        <dbReference type="SAM" id="Phobius"/>
    </source>
</evidence>
<accession>A0A1R0WV17</accession>
<name>A0A1R0WV17_9BACL</name>
<comment type="caution">
    <text evidence="9">The sequence shown here is derived from an EMBL/GenBank/DDBJ whole genome shotgun (WGS) entry which is preliminary data.</text>
</comment>
<keyword evidence="4" id="KW-0309">Germination</keyword>
<evidence type="ECO:0000313" key="10">
    <source>
        <dbReference type="Proteomes" id="UP000187465"/>
    </source>
</evidence>
<feature type="transmembrane region" description="Helical" evidence="8">
    <location>
        <begin position="184"/>
        <end position="208"/>
    </location>
</feature>
<organism evidence="9 10">
    <name type="scientific">Paenibacillus odorifer</name>
    <dbReference type="NCBI Taxonomy" id="189426"/>
    <lineage>
        <taxon>Bacteria</taxon>
        <taxon>Bacillati</taxon>
        <taxon>Bacillota</taxon>
        <taxon>Bacilli</taxon>
        <taxon>Bacillales</taxon>
        <taxon>Paenibacillaceae</taxon>
        <taxon>Paenibacillus</taxon>
    </lineage>
</organism>
<dbReference type="Gene3D" id="1.20.1740.10">
    <property type="entry name" value="Amino acid/polyamine transporter I"/>
    <property type="match status" value="1"/>
</dbReference>
<feature type="transmembrane region" description="Helical" evidence="8">
    <location>
        <begin position="146"/>
        <end position="164"/>
    </location>
</feature>
<dbReference type="AlphaFoldDB" id="A0A1R0WV17"/>
<evidence type="ECO:0000256" key="2">
    <source>
        <dbReference type="ARBA" id="ARBA00007998"/>
    </source>
</evidence>
<protein>
    <submittedName>
        <fullName evidence="9">Uncharacterized protein</fullName>
    </submittedName>
</protein>
<dbReference type="Pfam" id="PF03845">
    <property type="entry name" value="Spore_permease"/>
    <property type="match status" value="1"/>
</dbReference>
<dbReference type="GO" id="GO:0009847">
    <property type="term" value="P:spore germination"/>
    <property type="evidence" value="ECO:0007669"/>
    <property type="project" value="InterPro"/>
</dbReference>
<keyword evidence="3" id="KW-0813">Transport</keyword>
<dbReference type="GO" id="GO:0016020">
    <property type="term" value="C:membrane"/>
    <property type="evidence" value="ECO:0007669"/>
    <property type="project" value="UniProtKB-SubCell"/>
</dbReference>
<feature type="transmembrane region" description="Helical" evidence="8">
    <location>
        <begin position="82"/>
        <end position="105"/>
    </location>
</feature>
<reference evidence="9 10" key="1">
    <citation type="submission" date="2016-10" db="EMBL/GenBank/DDBJ databases">
        <title>Paenibacillus species isolates.</title>
        <authorList>
            <person name="Beno S.M."/>
        </authorList>
    </citation>
    <scope>NUCLEOTIDE SEQUENCE [LARGE SCALE GENOMIC DNA]</scope>
    <source>
        <strain evidence="9 10">FSL H7-0604</strain>
    </source>
</reference>
<evidence type="ECO:0000256" key="4">
    <source>
        <dbReference type="ARBA" id="ARBA00022544"/>
    </source>
</evidence>
<comment type="similarity">
    <text evidence="2">Belongs to the amino acid-polyamine-organocation (APC) superfamily. Spore germination protein (SGP) (TC 2.A.3.9) family.</text>
</comment>
<feature type="transmembrane region" description="Helical" evidence="8">
    <location>
        <begin position="39"/>
        <end position="61"/>
    </location>
</feature>
<feature type="transmembrane region" description="Helical" evidence="8">
    <location>
        <begin position="272"/>
        <end position="294"/>
    </location>
</feature>
<proteinExistence type="inferred from homology"/>
<feature type="transmembrane region" description="Helical" evidence="8">
    <location>
        <begin position="117"/>
        <end position="134"/>
    </location>
</feature>
<dbReference type="NCBIfam" id="TIGR00912">
    <property type="entry name" value="2A0309"/>
    <property type="match status" value="1"/>
</dbReference>
<evidence type="ECO:0000256" key="6">
    <source>
        <dbReference type="ARBA" id="ARBA00022989"/>
    </source>
</evidence>
<evidence type="ECO:0000256" key="5">
    <source>
        <dbReference type="ARBA" id="ARBA00022692"/>
    </source>
</evidence>
<evidence type="ECO:0000256" key="7">
    <source>
        <dbReference type="ARBA" id="ARBA00023136"/>
    </source>
</evidence>